<evidence type="ECO:0000256" key="3">
    <source>
        <dbReference type="ARBA" id="ARBA00023125"/>
    </source>
</evidence>
<dbReference type="GO" id="GO:0015074">
    <property type="term" value="P:DNA integration"/>
    <property type="evidence" value="ECO:0007669"/>
    <property type="project" value="UniProtKB-KW"/>
</dbReference>
<dbReference type="InterPro" id="IPR011010">
    <property type="entry name" value="DNA_brk_join_enz"/>
</dbReference>
<accession>A0A9W6N3E8</accession>
<dbReference type="Gene3D" id="1.10.150.130">
    <property type="match status" value="1"/>
</dbReference>
<sequence>MPVSTLPAGLVNRNGHYYLRIVIPKELRHLYPSSGKLPKERIWVSLNTTDLRAAKIAMKPAGARYDRIFKAQLEGLPARVALTEDDLHEAALGAYNERIALDTWLRMGVVTDADRAAMWAFLRREHDEDEAHGIMLEAEREVAYHATVRAELNAAMRAEAGRFGESTVREDVENFIREKHLDAKPGTVARKKIASAVQRGMIEAFRRGDELDDGDFTGAVKDPLVSAPRTPRAKPGEGILEVFDKFEKHNPENCNADTLAQSKYAFRLFASTLPDRATIDAITKASVRDWVDLCREYPRRASDTKAFKGLKSMEDVIEANRNLEEDLKPFVSAKTINRWLSAVGAFCKWAINQGHLDREVNPCHGLYLNVEERPPETFTPEQLQTIFSSDMFAGDVTRDHWFWTSLVQMFTGMRQGEVAQLLVKDVFEQHDRHTIFVTKRGGGGKSLKTVSSERVVVVHPELVRLGFIRHVEAMKAAGAERLFPAAAKNSRGQWIADYSREFSRHLARIGVKDGPGLSSHSFRHTAIDAMRGGGYLDEEIAPIVGHAMTKLQTSGYGKVPEDRVRRDAPVIDSITYGDLDLSHLRVG</sequence>
<dbReference type="InterPro" id="IPR002104">
    <property type="entry name" value="Integrase_catalytic"/>
</dbReference>
<feature type="domain" description="Tyr recombinase" evidence="5">
    <location>
        <begin position="373"/>
        <end position="569"/>
    </location>
</feature>
<dbReference type="PANTHER" id="PTHR30349:SF41">
    <property type="entry name" value="INTEGRASE_RECOMBINASE PROTEIN MJ0367-RELATED"/>
    <property type="match status" value="1"/>
</dbReference>
<dbReference type="CDD" id="cd01184">
    <property type="entry name" value="INT_C_like_1"/>
    <property type="match status" value="1"/>
</dbReference>
<comment type="caution">
    <text evidence="6">The sequence shown here is derived from an EMBL/GenBank/DDBJ whole genome shotgun (WGS) entry which is preliminary data.</text>
</comment>
<reference evidence="6" key="1">
    <citation type="journal article" date="2014" name="Int. J. Syst. Evol. Microbiol.">
        <title>Complete genome sequence of Corynebacterium casei LMG S-19264T (=DSM 44701T), isolated from a smear-ripened cheese.</title>
        <authorList>
            <consortium name="US DOE Joint Genome Institute (JGI-PGF)"/>
            <person name="Walter F."/>
            <person name="Albersmeier A."/>
            <person name="Kalinowski J."/>
            <person name="Ruckert C."/>
        </authorList>
    </citation>
    <scope>NUCLEOTIDE SEQUENCE</scope>
    <source>
        <strain evidence="6">VKM B-2555</strain>
    </source>
</reference>
<keyword evidence="4" id="KW-0233">DNA recombination</keyword>
<evidence type="ECO:0000256" key="2">
    <source>
        <dbReference type="ARBA" id="ARBA00022908"/>
    </source>
</evidence>
<protein>
    <submittedName>
        <fullName evidence="6">Integrase</fullName>
    </submittedName>
</protein>
<dbReference type="Pfam" id="PF20172">
    <property type="entry name" value="DUF6538"/>
    <property type="match status" value="1"/>
</dbReference>
<keyword evidence="2" id="KW-0229">DNA integration</keyword>
<dbReference type="Pfam" id="PF00589">
    <property type="entry name" value="Phage_integrase"/>
    <property type="match status" value="1"/>
</dbReference>
<dbReference type="InterPro" id="IPR050090">
    <property type="entry name" value="Tyrosine_recombinase_XerCD"/>
</dbReference>
<proteinExistence type="inferred from homology"/>
<dbReference type="Gene3D" id="1.10.443.10">
    <property type="entry name" value="Intergrase catalytic core"/>
    <property type="match status" value="1"/>
</dbReference>
<dbReference type="AlphaFoldDB" id="A0A9W6N3E8"/>
<dbReference type="InterPro" id="IPR046668">
    <property type="entry name" value="DUF6538"/>
</dbReference>
<gene>
    <name evidence="6" type="ORF">GCM10008171_14350</name>
</gene>
<name>A0A9W6N3E8_9HYPH</name>
<evidence type="ECO:0000313" key="6">
    <source>
        <dbReference type="EMBL" id="GLK76181.1"/>
    </source>
</evidence>
<dbReference type="PANTHER" id="PTHR30349">
    <property type="entry name" value="PHAGE INTEGRASE-RELATED"/>
    <property type="match status" value="1"/>
</dbReference>
<keyword evidence="3" id="KW-0238">DNA-binding</keyword>
<dbReference type="InterPro" id="IPR010998">
    <property type="entry name" value="Integrase_recombinase_N"/>
</dbReference>
<comment type="similarity">
    <text evidence="1">Belongs to the 'phage' integrase family.</text>
</comment>
<dbReference type="GO" id="GO:0006310">
    <property type="term" value="P:DNA recombination"/>
    <property type="evidence" value="ECO:0007669"/>
    <property type="project" value="UniProtKB-KW"/>
</dbReference>
<evidence type="ECO:0000256" key="4">
    <source>
        <dbReference type="ARBA" id="ARBA00023172"/>
    </source>
</evidence>
<dbReference type="Proteomes" id="UP001143364">
    <property type="component" value="Unassembled WGS sequence"/>
</dbReference>
<dbReference type="PROSITE" id="PS51898">
    <property type="entry name" value="TYR_RECOMBINASE"/>
    <property type="match status" value="1"/>
</dbReference>
<dbReference type="GO" id="GO:0003677">
    <property type="term" value="F:DNA binding"/>
    <property type="evidence" value="ECO:0007669"/>
    <property type="project" value="UniProtKB-KW"/>
</dbReference>
<reference evidence="6" key="2">
    <citation type="submission" date="2023-01" db="EMBL/GenBank/DDBJ databases">
        <authorList>
            <person name="Sun Q."/>
            <person name="Evtushenko L."/>
        </authorList>
    </citation>
    <scope>NUCLEOTIDE SEQUENCE</scope>
    <source>
        <strain evidence="6">VKM B-2555</strain>
    </source>
</reference>
<evidence type="ECO:0000259" key="5">
    <source>
        <dbReference type="PROSITE" id="PS51898"/>
    </source>
</evidence>
<dbReference type="EMBL" id="BSFK01000007">
    <property type="protein sequence ID" value="GLK76181.1"/>
    <property type="molecule type" value="Genomic_DNA"/>
</dbReference>
<dbReference type="InterPro" id="IPR013762">
    <property type="entry name" value="Integrase-like_cat_sf"/>
</dbReference>
<organism evidence="6 7">
    <name type="scientific">Methylopila jiangsuensis</name>
    <dbReference type="NCBI Taxonomy" id="586230"/>
    <lineage>
        <taxon>Bacteria</taxon>
        <taxon>Pseudomonadati</taxon>
        <taxon>Pseudomonadota</taxon>
        <taxon>Alphaproteobacteria</taxon>
        <taxon>Hyphomicrobiales</taxon>
        <taxon>Methylopilaceae</taxon>
        <taxon>Methylopila</taxon>
    </lineage>
</organism>
<evidence type="ECO:0000313" key="7">
    <source>
        <dbReference type="Proteomes" id="UP001143364"/>
    </source>
</evidence>
<evidence type="ECO:0000256" key="1">
    <source>
        <dbReference type="ARBA" id="ARBA00008857"/>
    </source>
</evidence>
<dbReference type="SUPFAM" id="SSF56349">
    <property type="entry name" value="DNA breaking-rejoining enzymes"/>
    <property type="match status" value="1"/>
</dbReference>
<keyword evidence="7" id="KW-1185">Reference proteome</keyword>